<evidence type="ECO:0000313" key="2">
    <source>
        <dbReference type="Proteomes" id="UP000533905"/>
    </source>
</evidence>
<name>A0A7Y2P070_9BURK</name>
<dbReference type="EMBL" id="JABAIV010000002">
    <property type="protein sequence ID" value="NNG22514.1"/>
    <property type="molecule type" value="Genomic_DNA"/>
</dbReference>
<dbReference type="RefSeq" id="WP_171082164.1">
    <property type="nucleotide sequence ID" value="NZ_JABAIV010000002.1"/>
</dbReference>
<accession>A0A7Y2P070</accession>
<protein>
    <submittedName>
        <fullName evidence="1">Uncharacterized protein</fullName>
    </submittedName>
</protein>
<reference evidence="1 2" key="1">
    <citation type="submission" date="2020-04" db="EMBL/GenBank/DDBJ databases">
        <title>Massilia sp. nov., a cold adapted bacteria isolated from Arctic soil.</title>
        <authorList>
            <person name="Son J."/>
            <person name="Ka J.-O."/>
        </authorList>
    </citation>
    <scope>NUCLEOTIDE SEQUENCE [LARGE SCALE GENOMIC DNA]</scope>
    <source>
        <strain evidence="1 2">ML15P13</strain>
    </source>
</reference>
<evidence type="ECO:0000313" key="1">
    <source>
        <dbReference type="EMBL" id="NNG22514.1"/>
    </source>
</evidence>
<comment type="caution">
    <text evidence="1">The sequence shown here is derived from an EMBL/GenBank/DDBJ whole genome shotgun (WGS) entry which is preliminary data.</text>
</comment>
<keyword evidence="2" id="KW-1185">Reference proteome</keyword>
<dbReference type="AlphaFoldDB" id="A0A7Y2P070"/>
<proteinExistence type="predicted"/>
<sequence>MDHTELLFAYHVRELAMKRLVHETPEGLSPEAATRYMFERFEPTVIGVVRELQNVAVIIAKAGPDPAGSEPRKDIPAA</sequence>
<dbReference type="Proteomes" id="UP000533905">
    <property type="component" value="Unassembled WGS sequence"/>
</dbReference>
<gene>
    <name evidence="1" type="ORF">HGB41_05795</name>
</gene>
<organism evidence="1 2">
    <name type="scientific">Telluria aromaticivorans</name>
    <dbReference type="NCBI Taxonomy" id="2725995"/>
    <lineage>
        <taxon>Bacteria</taxon>
        <taxon>Pseudomonadati</taxon>
        <taxon>Pseudomonadota</taxon>
        <taxon>Betaproteobacteria</taxon>
        <taxon>Burkholderiales</taxon>
        <taxon>Oxalobacteraceae</taxon>
        <taxon>Telluria group</taxon>
        <taxon>Telluria</taxon>
    </lineage>
</organism>